<evidence type="ECO:0000313" key="3">
    <source>
        <dbReference type="Proteomes" id="UP000728185"/>
    </source>
</evidence>
<keyword evidence="3" id="KW-1185">Reference proteome</keyword>
<dbReference type="Proteomes" id="UP000728185">
    <property type="component" value="Unassembled WGS sequence"/>
</dbReference>
<gene>
    <name evidence="2" type="ORF">FBUS_04734</name>
</gene>
<dbReference type="AlphaFoldDB" id="A0A8E0VLW3"/>
<protein>
    <submittedName>
        <fullName evidence="2">Uncharacterized protein</fullName>
    </submittedName>
</protein>
<sequence>MSNACLLPKRGREKWPYSHNLFLNTVGDIVDELQEPPLCTRHASLSPNVYYSVNKKNRWNIEEELANCISPYEKWAHSFNRHETFRSRDEPEPRMDSYTVGRVIHRRNHNVIEVEQVSLEEPEADWIPLQKPYPKRRFFHRNHHRPITCSGVPEKMQDNCLKDTTFVVFPTSTKTKMEPLNGRHKVVATSRGSRGRKQGRHIKHAWQSTKLIRELHNDTEEVEREIHTDEEYDEALRVFTHKIERDQWIDLEEKTDEWPDEEDDDDGFPSFEDWPDTPTSGYETEEFQSHTSEMQPAVSCTSLVTKSNNDHSLQRKDILAQFEYLLCHNKTTLEYLQNAIERAQELALWKYLESLTIPYNNGKFSTSSTEGAKVTTYSIPSSTTYTTTWCTQAITPWTVVSDHDPVWTTDDHSSWCLDRHSAVDQWTENESHHSQPVFGKSWDLHESRPDVRFEAVPRKLARNKEIKFPKQLFYLPPWETAPGANREHRFG</sequence>
<proteinExistence type="predicted"/>
<evidence type="ECO:0000313" key="2">
    <source>
        <dbReference type="EMBL" id="KAA0196718.1"/>
    </source>
</evidence>
<dbReference type="OrthoDB" id="6279532at2759"/>
<dbReference type="EMBL" id="LUCM01002856">
    <property type="protein sequence ID" value="KAA0196718.1"/>
    <property type="molecule type" value="Genomic_DNA"/>
</dbReference>
<reference evidence="2" key="1">
    <citation type="submission" date="2019-05" db="EMBL/GenBank/DDBJ databases">
        <title>Annotation for the trematode Fasciolopsis buski.</title>
        <authorList>
            <person name="Choi Y.-J."/>
        </authorList>
    </citation>
    <scope>NUCLEOTIDE SEQUENCE</scope>
    <source>
        <strain evidence="2">HT</strain>
        <tissue evidence="2">Whole worm</tissue>
    </source>
</reference>
<accession>A0A8E0VLW3</accession>
<evidence type="ECO:0000256" key="1">
    <source>
        <dbReference type="SAM" id="MobiDB-lite"/>
    </source>
</evidence>
<feature type="compositionally biased region" description="Acidic residues" evidence="1">
    <location>
        <begin position="253"/>
        <end position="267"/>
    </location>
</feature>
<organism evidence="2 3">
    <name type="scientific">Fasciolopsis buskii</name>
    <dbReference type="NCBI Taxonomy" id="27845"/>
    <lineage>
        <taxon>Eukaryota</taxon>
        <taxon>Metazoa</taxon>
        <taxon>Spiralia</taxon>
        <taxon>Lophotrochozoa</taxon>
        <taxon>Platyhelminthes</taxon>
        <taxon>Trematoda</taxon>
        <taxon>Digenea</taxon>
        <taxon>Plagiorchiida</taxon>
        <taxon>Echinostomata</taxon>
        <taxon>Echinostomatoidea</taxon>
        <taxon>Fasciolidae</taxon>
        <taxon>Fasciolopsis</taxon>
    </lineage>
</organism>
<feature type="region of interest" description="Disordered" evidence="1">
    <location>
        <begin position="252"/>
        <end position="295"/>
    </location>
</feature>
<comment type="caution">
    <text evidence="2">The sequence shown here is derived from an EMBL/GenBank/DDBJ whole genome shotgun (WGS) entry which is preliminary data.</text>
</comment>
<name>A0A8E0VLW3_9TREM</name>